<dbReference type="EMBL" id="FXTE01000021">
    <property type="protein sequence ID" value="SMO94536.1"/>
    <property type="molecule type" value="Genomic_DNA"/>
</dbReference>
<dbReference type="Proteomes" id="UP000319555">
    <property type="component" value="Unassembled WGS sequence"/>
</dbReference>
<dbReference type="SUPFAM" id="SSF88874">
    <property type="entry name" value="Receptor-binding domain of short tail fibre protein gp12"/>
    <property type="match status" value="1"/>
</dbReference>
<gene>
    <name evidence="3" type="ORF">SAMN06265380_1212</name>
</gene>
<dbReference type="Gene3D" id="3.90.1340.10">
    <property type="entry name" value="Phage tail collar domain"/>
    <property type="match status" value="1"/>
</dbReference>
<feature type="region of interest" description="Disordered" evidence="1">
    <location>
        <begin position="1"/>
        <end position="30"/>
    </location>
</feature>
<evidence type="ECO:0000313" key="3">
    <source>
        <dbReference type="EMBL" id="SMO94536.1"/>
    </source>
</evidence>
<evidence type="ECO:0000259" key="2">
    <source>
        <dbReference type="Pfam" id="PF07484"/>
    </source>
</evidence>
<evidence type="ECO:0000313" key="4">
    <source>
        <dbReference type="Proteomes" id="UP000319555"/>
    </source>
</evidence>
<name>A0A521FEB8_9RHOB</name>
<keyword evidence="4" id="KW-1185">Reference proteome</keyword>
<dbReference type="RefSeq" id="WP_142640300.1">
    <property type="nucleotide sequence ID" value="NZ_CANMQC010000003.1"/>
</dbReference>
<sequence length="212" mass="22746">MRPPGFPTPPRPNAPGGPLEPQQGWGPSPGRVLGMPVGAVIAFSGELLGQSKKLAGGTTDLQHYGWKVCDGSPLLISAYPELFAAIGYLFGKGKDGEFRLPDYQGYFLRGVDPGGKVDKDQDQRYRTDKKNQKYDGVGSLQLSALQQHQHVLEQSDSTVSNGVLGPEPVIAPTPQSNSGNVVKGSALTSETETRAINISVYWLIKCRLDAVL</sequence>
<feature type="domain" description="Phage tail collar" evidence="2">
    <location>
        <begin position="63"/>
        <end position="107"/>
    </location>
</feature>
<reference evidence="3 4" key="1">
    <citation type="submission" date="2017-05" db="EMBL/GenBank/DDBJ databases">
        <authorList>
            <person name="Varghese N."/>
            <person name="Submissions S."/>
        </authorList>
    </citation>
    <scope>NUCLEOTIDE SEQUENCE [LARGE SCALE GENOMIC DNA]</scope>
    <source>
        <strain evidence="3 4">DSM 28009</strain>
    </source>
</reference>
<protein>
    <submittedName>
        <fullName evidence="3">Phage Tail Collar Domain</fullName>
    </submittedName>
</protein>
<organism evidence="3 4">
    <name type="scientific">Ruegeria faecimaris</name>
    <dbReference type="NCBI Taxonomy" id="686389"/>
    <lineage>
        <taxon>Bacteria</taxon>
        <taxon>Pseudomonadati</taxon>
        <taxon>Pseudomonadota</taxon>
        <taxon>Alphaproteobacteria</taxon>
        <taxon>Rhodobacterales</taxon>
        <taxon>Roseobacteraceae</taxon>
        <taxon>Ruegeria</taxon>
    </lineage>
</organism>
<dbReference type="Pfam" id="PF07484">
    <property type="entry name" value="Collar"/>
    <property type="match status" value="1"/>
</dbReference>
<dbReference type="OrthoDB" id="9810174at2"/>
<proteinExistence type="predicted"/>
<dbReference type="AlphaFoldDB" id="A0A521FEB8"/>
<feature type="compositionally biased region" description="Pro residues" evidence="1">
    <location>
        <begin position="1"/>
        <end position="15"/>
    </location>
</feature>
<evidence type="ECO:0000256" key="1">
    <source>
        <dbReference type="SAM" id="MobiDB-lite"/>
    </source>
</evidence>
<dbReference type="InterPro" id="IPR011083">
    <property type="entry name" value="Phage_tail_collar_dom"/>
</dbReference>
<dbReference type="InterPro" id="IPR037053">
    <property type="entry name" value="Phage_tail_collar_dom_sf"/>
</dbReference>
<accession>A0A521FEB8</accession>